<name>A0ABT9E3N1_9PROT</name>
<dbReference type="EMBL" id="JAUTWS010000020">
    <property type="protein sequence ID" value="MDO9710690.1"/>
    <property type="molecule type" value="Genomic_DNA"/>
</dbReference>
<dbReference type="Proteomes" id="UP001243009">
    <property type="component" value="Unassembled WGS sequence"/>
</dbReference>
<evidence type="ECO:0000256" key="1">
    <source>
        <dbReference type="SAM" id="MobiDB-lite"/>
    </source>
</evidence>
<protein>
    <submittedName>
        <fullName evidence="2">Uncharacterized protein</fullName>
    </submittedName>
</protein>
<dbReference type="RefSeq" id="WP_305105550.1">
    <property type="nucleotide sequence ID" value="NZ_JAUTWS010000020.1"/>
</dbReference>
<evidence type="ECO:0000313" key="2">
    <source>
        <dbReference type="EMBL" id="MDO9710690.1"/>
    </source>
</evidence>
<comment type="caution">
    <text evidence="2">The sequence shown here is derived from an EMBL/GenBank/DDBJ whole genome shotgun (WGS) entry which is preliminary data.</text>
</comment>
<feature type="compositionally biased region" description="Basic and acidic residues" evidence="1">
    <location>
        <begin position="1"/>
        <end position="10"/>
    </location>
</feature>
<organism evidence="2 3">
    <name type="scientific">Paracraurococcus lichenis</name>
    <dbReference type="NCBI Taxonomy" id="3064888"/>
    <lineage>
        <taxon>Bacteria</taxon>
        <taxon>Pseudomonadati</taxon>
        <taxon>Pseudomonadota</taxon>
        <taxon>Alphaproteobacteria</taxon>
        <taxon>Acetobacterales</taxon>
        <taxon>Roseomonadaceae</taxon>
        <taxon>Paracraurococcus</taxon>
    </lineage>
</organism>
<accession>A0ABT9E3N1</accession>
<reference evidence="2 3" key="1">
    <citation type="submission" date="2023-08" db="EMBL/GenBank/DDBJ databases">
        <title>The draft genome sequence of Paracraurococcus sp. LOR1-02.</title>
        <authorList>
            <person name="Kingkaew E."/>
            <person name="Tanasupawat S."/>
        </authorList>
    </citation>
    <scope>NUCLEOTIDE SEQUENCE [LARGE SCALE GENOMIC DNA]</scope>
    <source>
        <strain evidence="2 3">LOR1-02</strain>
    </source>
</reference>
<feature type="compositionally biased region" description="Gly residues" evidence="1">
    <location>
        <begin position="36"/>
        <end position="71"/>
    </location>
</feature>
<keyword evidence="3" id="KW-1185">Reference proteome</keyword>
<feature type="region of interest" description="Disordered" evidence="1">
    <location>
        <begin position="1"/>
        <end position="80"/>
    </location>
</feature>
<gene>
    <name evidence="2" type="ORF">Q7A36_20230</name>
</gene>
<evidence type="ECO:0000313" key="3">
    <source>
        <dbReference type="Proteomes" id="UP001243009"/>
    </source>
</evidence>
<proteinExistence type="predicted"/>
<sequence>MAGPDDDKQTQGRPAGTEAMPNTPLPDEPGAPTGAEGIGSGVQPGGTAPGGGPGAGLGSIGTGGGASGGAASGNVKRGGR</sequence>